<protein>
    <submittedName>
        <fullName evidence="2">Uncharacterized protein</fullName>
    </submittedName>
</protein>
<evidence type="ECO:0000313" key="2">
    <source>
        <dbReference type="EMBL" id="KAJ5353550.1"/>
    </source>
</evidence>
<gene>
    <name evidence="2" type="ORF">N7541_006114</name>
</gene>
<evidence type="ECO:0000256" key="1">
    <source>
        <dbReference type="SAM" id="MobiDB-lite"/>
    </source>
</evidence>
<reference evidence="2" key="1">
    <citation type="submission" date="2022-12" db="EMBL/GenBank/DDBJ databases">
        <authorList>
            <person name="Petersen C."/>
        </authorList>
    </citation>
    <scope>NUCLEOTIDE SEQUENCE</scope>
    <source>
        <strain evidence="2">IBT 35675</strain>
    </source>
</reference>
<feature type="compositionally biased region" description="Polar residues" evidence="1">
    <location>
        <begin position="61"/>
        <end position="75"/>
    </location>
</feature>
<dbReference type="AlphaFoldDB" id="A0A9W9R612"/>
<dbReference type="Proteomes" id="UP001148299">
    <property type="component" value="Unassembled WGS sequence"/>
</dbReference>
<feature type="compositionally biased region" description="Basic and acidic residues" evidence="1">
    <location>
        <begin position="18"/>
        <end position="32"/>
    </location>
</feature>
<feature type="region of interest" description="Disordered" evidence="1">
    <location>
        <begin position="18"/>
        <end position="76"/>
    </location>
</feature>
<comment type="caution">
    <text evidence="2">The sequence shown here is derived from an EMBL/GenBank/DDBJ whole genome shotgun (WGS) entry which is preliminary data.</text>
</comment>
<evidence type="ECO:0000313" key="3">
    <source>
        <dbReference type="Proteomes" id="UP001148299"/>
    </source>
</evidence>
<sequence>MTIYHDFVQQANRLLEKEESKADAVAKVRSSSEDSTLSMRPKEGDASTFSQRGVSRDLDTEMTSGPDPSNTSMTQVGLFPKSRFGVGTKFTFQTPTSNTWTIRQKVSQNNHQVEELDTDDVDFHVSEAQTTFFVSNDSDPNGPLAYMHPQKFDKGFIEMARLDYLSWDVGADDLVWDPVASKFWFIDFRTAMEVRWRVPKHPSLHQKNYATDADLRPMFLTWKR</sequence>
<organism evidence="2 3">
    <name type="scientific">Penicillium brevicompactum</name>
    <dbReference type="NCBI Taxonomy" id="5074"/>
    <lineage>
        <taxon>Eukaryota</taxon>
        <taxon>Fungi</taxon>
        <taxon>Dikarya</taxon>
        <taxon>Ascomycota</taxon>
        <taxon>Pezizomycotina</taxon>
        <taxon>Eurotiomycetes</taxon>
        <taxon>Eurotiomycetidae</taxon>
        <taxon>Eurotiales</taxon>
        <taxon>Aspergillaceae</taxon>
        <taxon>Penicillium</taxon>
    </lineage>
</organism>
<dbReference type="EMBL" id="JAPZBR010000005">
    <property type="protein sequence ID" value="KAJ5353550.1"/>
    <property type="molecule type" value="Genomic_DNA"/>
</dbReference>
<proteinExistence type="predicted"/>
<name>A0A9W9R612_PENBR</name>
<keyword evidence="3" id="KW-1185">Reference proteome</keyword>
<accession>A0A9W9R612</accession>
<reference evidence="2" key="2">
    <citation type="journal article" date="2023" name="IMA Fungus">
        <title>Comparative genomic study of the Penicillium genus elucidates a diverse pangenome and 15 lateral gene transfer events.</title>
        <authorList>
            <person name="Petersen C."/>
            <person name="Sorensen T."/>
            <person name="Nielsen M.R."/>
            <person name="Sondergaard T.E."/>
            <person name="Sorensen J.L."/>
            <person name="Fitzpatrick D.A."/>
            <person name="Frisvad J.C."/>
            <person name="Nielsen K.L."/>
        </authorList>
    </citation>
    <scope>NUCLEOTIDE SEQUENCE</scope>
    <source>
        <strain evidence="2">IBT 35675</strain>
    </source>
</reference>